<dbReference type="EC" id="4.4.1.13" evidence="2"/>
<organism evidence="7 8">
    <name type="scientific">Polymorphospora lycopeni</name>
    <dbReference type="NCBI Taxonomy" id="3140240"/>
    <lineage>
        <taxon>Bacteria</taxon>
        <taxon>Bacillati</taxon>
        <taxon>Actinomycetota</taxon>
        <taxon>Actinomycetes</taxon>
        <taxon>Micromonosporales</taxon>
        <taxon>Micromonosporaceae</taxon>
        <taxon>Polymorphospora</taxon>
    </lineage>
</organism>
<dbReference type="CDD" id="cd00609">
    <property type="entry name" value="AAT_like"/>
    <property type="match status" value="1"/>
</dbReference>
<dbReference type="Proteomes" id="UP001582793">
    <property type="component" value="Unassembled WGS sequence"/>
</dbReference>
<sequence length="400" mass="42569">MEHQVGQLSAPSPSGSSEFAALADALTEARLRRKRGAKWGETAPGVLPAWVADPDLPIAPPVAAAVRAALDSNDLGHPYEDAAPARAWARWSARRYGWEPDVSYASAHGNVVAAMAACIDLLTAAGEPVIVPVPTYPPFLLAVRDLGRRPLPVPLTVDGSGRDAFDLGAVAAALRDGARLLLLCSPHNPTGRCWSADELRELTELVAAHDGWVISDEVFADVTLPGVRHVPTASLGDAVAARTVTLTSTSKAFGTAGLRHALAVAPNADLHAAISHRRYTRGATASLLGAVAAEAAWRQGDRWMDDVVRYLAARRTDLLDALPRLPGVRCRPPEATYLAWWDLRRTRFAAAPAAELLARARVQLSDGEPFAAEGFARFNFALPRPLLAQALDRLADAFGG</sequence>
<dbReference type="InterPro" id="IPR004839">
    <property type="entry name" value="Aminotransferase_I/II_large"/>
</dbReference>
<dbReference type="PANTHER" id="PTHR43525:SF2">
    <property type="entry name" value="CYSTATHIONINE BETA-LYASE-RELATED"/>
    <property type="match status" value="1"/>
</dbReference>
<evidence type="ECO:0000256" key="5">
    <source>
        <dbReference type="ARBA" id="ARBA00037974"/>
    </source>
</evidence>
<comment type="caution">
    <text evidence="7">The sequence shown here is derived from an EMBL/GenBank/DDBJ whole genome shotgun (WGS) entry which is preliminary data.</text>
</comment>
<dbReference type="Pfam" id="PF00155">
    <property type="entry name" value="Aminotran_1_2"/>
    <property type="match status" value="1"/>
</dbReference>
<dbReference type="SUPFAM" id="SSF53383">
    <property type="entry name" value="PLP-dependent transferases"/>
    <property type="match status" value="1"/>
</dbReference>
<evidence type="ECO:0000313" key="8">
    <source>
        <dbReference type="Proteomes" id="UP001582793"/>
    </source>
</evidence>
<dbReference type="InterPro" id="IPR051798">
    <property type="entry name" value="Class-II_PLP-Dep_Aminotrans"/>
</dbReference>
<evidence type="ECO:0000256" key="4">
    <source>
        <dbReference type="ARBA" id="ARBA00023239"/>
    </source>
</evidence>
<comment type="similarity">
    <text evidence="5">Belongs to the class-II pyridoxal-phosphate-dependent aminotransferase family. MalY/PatB cystathionine beta-lyase subfamily.</text>
</comment>
<comment type="cofactor">
    <cofactor evidence="1">
        <name>pyridoxal 5'-phosphate</name>
        <dbReference type="ChEBI" id="CHEBI:597326"/>
    </cofactor>
</comment>
<keyword evidence="7" id="KW-0032">Aminotransferase</keyword>
<keyword evidence="4" id="KW-0456">Lyase</keyword>
<dbReference type="EMBL" id="JBCGDC010000026">
    <property type="protein sequence ID" value="MFB6393778.1"/>
    <property type="molecule type" value="Genomic_DNA"/>
</dbReference>
<keyword evidence="8" id="KW-1185">Reference proteome</keyword>
<evidence type="ECO:0000256" key="1">
    <source>
        <dbReference type="ARBA" id="ARBA00001933"/>
    </source>
</evidence>
<evidence type="ECO:0000256" key="3">
    <source>
        <dbReference type="ARBA" id="ARBA00022898"/>
    </source>
</evidence>
<dbReference type="Gene3D" id="3.40.640.10">
    <property type="entry name" value="Type I PLP-dependent aspartate aminotransferase-like (Major domain)"/>
    <property type="match status" value="1"/>
</dbReference>
<dbReference type="GO" id="GO:0008483">
    <property type="term" value="F:transaminase activity"/>
    <property type="evidence" value="ECO:0007669"/>
    <property type="project" value="UniProtKB-KW"/>
</dbReference>
<evidence type="ECO:0000313" key="7">
    <source>
        <dbReference type="EMBL" id="MFB6393778.1"/>
    </source>
</evidence>
<evidence type="ECO:0000256" key="2">
    <source>
        <dbReference type="ARBA" id="ARBA00012224"/>
    </source>
</evidence>
<accession>A0ABV5CP50</accession>
<dbReference type="RefSeq" id="WP_364217061.1">
    <property type="nucleotide sequence ID" value="NZ_JBCGDC010000026.1"/>
</dbReference>
<name>A0ABV5CP50_9ACTN</name>
<dbReference type="InterPro" id="IPR015422">
    <property type="entry name" value="PyrdxlP-dep_Trfase_small"/>
</dbReference>
<keyword evidence="3" id="KW-0663">Pyridoxal phosphate</keyword>
<reference evidence="7 8" key="1">
    <citation type="submission" date="2024-04" db="EMBL/GenBank/DDBJ databases">
        <title>Polymorphospora sp. isolated from Baiyangdian Lake in Xiong'an New Area.</title>
        <authorList>
            <person name="Zhang X."/>
            <person name="Liu J."/>
        </authorList>
    </citation>
    <scope>NUCLEOTIDE SEQUENCE [LARGE SCALE GENOMIC DNA]</scope>
    <source>
        <strain evidence="7 8">2-325</strain>
    </source>
</reference>
<proteinExistence type="inferred from homology"/>
<protein>
    <recommendedName>
        <fullName evidence="2">cysteine-S-conjugate beta-lyase</fullName>
        <ecNumber evidence="2">4.4.1.13</ecNumber>
    </recommendedName>
</protein>
<dbReference type="PANTHER" id="PTHR43525">
    <property type="entry name" value="PROTEIN MALY"/>
    <property type="match status" value="1"/>
</dbReference>
<dbReference type="InterPro" id="IPR015424">
    <property type="entry name" value="PyrdxlP-dep_Trfase"/>
</dbReference>
<feature type="domain" description="Aminotransferase class I/classII large" evidence="6">
    <location>
        <begin position="113"/>
        <end position="394"/>
    </location>
</feature>
<dbReference type="Gene3D" id="3.90.1150.10">
    <property type="entry name" value="Aspartate Aminotransferase, domain 1"/>
    <property type="match status" value="1"/>
</dbReference>
<evidence type="ECO:0000259" key="6">
    <source>
        <dbReference type="Pfam" id="PF00155"/>
    </source>
</evidence>
<keyword evidence="7" id="KW-0808">Transferase</keyword>
<gene>
    <name evidence="7" type="ORF">AAFH96_11740</name>
</gene>
<dbReference type="InterPro" id="IPR015421">
    <property type="entry name" value="PyrdxlP-dep_Trfase_major"/>
</dbReference>